<dbReference type="GO" id="GO:0003700">
    <property type="term" value="F:DNA-binding transcription factor activity"/>
    <property type="evidence" value="ECO:0007669"/>
    <property type="project" value="InterPro"/>
</dbReference>
<dbReference type="OrthoDB" id="9813413at2"/>
<dbReference type="KEGG" id="byl:A4V09_10505"/>
<dbReference type="PANTHER" id="PTHR43280:SF2">
    <property type="entry name" value="HTH-TYPE TRANSCRIPTIONAL REGULATOR EXSA"/>
    <property type="match status" value="1"/>
</dbReference>
<reference evidence="5" key="1">
    <citation type="submission" date="2017-04" db="EMBL/GenBank/DDBJ databases">
        <title>Complete Genome Sequences of Twelve Strains of a Stable Defined Moderately Diverse Mouse Microbiota 2 (sDMDMm2).</title>
        <authorList>
            <person name="Uchimura Y."/>
            <person name="Wyss M."/>
            <person name="Brugiroux S."/>
            <person name="Limenitakis J.P."/>
            <person name="Stecher B."/>
            <person name="McCoy K.D."/>
            <person name="Macpherson A.J."/>
        </authorList>
    </citation>
    <scope>NUCLEOTIDE SEQUENCE</scope>
    <source>
        <strain evidence="5">YL58</strain>
    </source>
</reference>
<dbReference type="PANTHER" id="PTHR43280">
    <property type="entry name" value="ARAC-FAMILY TRANSCRIPTIONAL REGULATOR"/>
    <property type="match status" value="1"/>
</dbReference>
<dbReference type="Gene3D" id="1.10.10.60">
    <property type="entry name" value="Homeodomain-like"/>
    <property type="match status" value="2"/>
</dbReference>
<gene>
    <name evidence="5" type="ORF">A4V09_10505</name>
</gene>
<evidence type="ECO:0000259" key="4">
    <source>
        <dbReference type="PROSITE" id="PS01124"/>
    </source>
</evidence>
<dbReference type="InterPro" id="IPR020449">
    <property type="entry name" value="Tscrpt_reg_AraC-type_HTH"/>
</dbReference>
<keyword evidence="1" id="KW-0805">Transcription regulation</keyword>
<sequence>MESYIFNFSDYQDLNLLEIGDQQCTPLYSFGPYIRNEYIFHYVLSGKGYISYAPSTCSDNKILADISGSIKINAGEGFLFEPHSRHIYHADEKEPWHYVWILFKGLSVPQYLRACGLNHGTPVYRPKDYSAQTTTSIKEHLSAILQHPHASKAYIIGHLHLFFDTLIKNAAGSIKSGHTNIRIADLYISEAVRYIGAEYAAIRSLDEISNYCNVSRSHLTKLFRANLHMSLQEYLIQFRINKSLDLLASTNLPVFQIAYHVGYENELNFLRAFKKQMGVSPSTWRKQNKL</sequence>
<keyword evidence="3" id="KW-0804">Transcription</keyword>
<evidence type="ECO:0000256" key="2">
    <source>
        <dbReference type="ARBA" id="ARBA00023125"/>
    </source>
</evidence>
<dbReference type="GO" id="GO:0043565">
    <property type="term" value="F:sequence-specific DNA binding"/>
    <property type="evidence" value="ECO:0007669"/>
    <property type="project" value="InterPro"/>
</dbReference>
<dbReference type="PRINTS" id="PR00032">
    <property type="entry name" value="HTHARAC"/>
</dbReference>
<dbReference type="EMBL" id="CP015405">
    <property type="protein sequence ID" value="ANU76162.1"/>
    <property type="molecule type" value="Genomic_DNA"/>
</dbReference>
<dbReference type="Proteomes" id="UP000092574">
    <property type="component" value="Chromosome"/>
</dbReference>
<accession>A0A1C7ID81</accession>
<evidence type="ECO:0000256" key="3">
    <source>
        <dbReference type="ARBA" id="ARBA00023163"/>
    </source>
</evidence>
<dbReference type="PROSITE" id="PS00041">
    <property type="entry name" value="HTH_ARAC_FAMILY_1"/>
    <property type="match status" value="1"/>
</dbReference>
<dbReference type="Pfam" id="PF12833">
    <property type="entry name" value="HTH_18"/>
    <property type="match status" value="1"/>
</dbReference>
<feature type="domain" description="HTH araC/xylS-type" evidence="4">
    <location>
        <begin position="189"/>
        <end position="287"/>
    </location>
</feature>
<keyword evidence="6" id="KW-1185">Reference proteome</keyword>
<dbReference type="Gene3D" id="2.60.120.280">
    <property type="entry name" value="Regulatory protein AraC"/>
    <property type="match status" value="1"/>
</dbReference>
<dbReference type="PROSITE" id="PS01124">
    <property type="entry name" value="HTH_ARAC_FAMILY_2"/>
    <property type="match status" value="1"/>
</dbReference>
<dbReference type="RefSeq" id="WP_065542338.1">
    <property type="nucleotide sequence ID" value="NZ_CP015405.2"/>
</dbReference>
<keyword evidence="2" id="KW-0238">DNA-binding</keyword>
<dbReference type="InterPro" id="IPR018060">
    <property type="entry name" value="HTH_AraC"/>
</dbReference>
<evidence type="ECO:0000313" key="5">
    <source>
        <dbReference type="EMBL" id="ANU76162.1"/>
    </source>
</evidence>
<dbReference type="InterPro" id="IPR009057">
    <property type="entry name" value="Homeodomain-like_sf"/>
</dbReference>
<evidence type="ECO:0000256" key="1">
    <source>
        <dbReference type="ARBA" id="ARBA00023015"/>
    </source>
</evidence>
<protein>
    <submittedName>
        <fullName evidence="5">AraC family transcriptional regulator</fullName>
    </submittedName>
</protein>
<dbReference type="AlphaFoldDB" id="A0A1C7ID81"/>
<dbReference type="InterPro" id="IPR037923">
    <property type="entry name" value="HTH-like"/>
</dbReference>
<dbReference type="Pfam" id="PF02311">
    <property type="entry name" value="AraC_binding"/>
    <property type="match status" value="1"/>
</dbReference>
<dbReference type="CDD" id="cd06986">
    <property type="entry name" value="cupin_MmsR-like_N"/>
    <property type="match status" value="1"/>
</dbReference>
<proteinExistence type="predicted"/>
<dbReference type="SMART" id="SM00342">
    <property type="entry name" value="HTH_ARAC"/>
    <property type="match status" value="1"/>
</dbReference>
<dbReference type="STRING" id="1796616.A4V09_10505"/>
<evidence type="ECO:0000313" key="6">
    <source>
        <dbReference type="Proteomes" id="UP000092574"/>
    </source>
</evidence>
<dbReference type="InterPro" id="IPR003313">
    <property type="entry name" value="AraC-bd"/>
</dbReference>
<dbReference type="InterPro" id="IPR018062">
    <property type="entry name" value="HTH_AraC-typ_CS"/>
</dbReference>
<organism evidence="5 6">
    <name type="scientific">Blautia pseudococcoides</name>
    <dbReference type="NCBI Taxonomy" id="1796616"/>
    <lineage>
        <taxon>Bacteria</taxon>
        <taxon>Bacillati</taxon>
        <taxon>Bacillota</taxon>
        <taxon>Clostridia</taxon>
        <taxon>Lachnospirales</taxon>
        <taxon>Lachnospiraceae</taxon>
        <taxon>Blautia</taxon>
    </lineage>
</organism>
<dbReference type="SUPFAM" id="SSF46689">
    <property type="entry name" value="Homeodomain-like"/>
    <property type="match status" value="2"/>
</dbReference>
<dbReference type="SUPFAM" id="SSF51215">
    <property type="entry name" value="Regulatory protein AraC"/>
    <property type="match status" value="1"/>
</dbReference>
<name>A0A1C7ID81_9FIRM</name>